<dbReference type="EMBL" id="CADEAL010001788">
    <property type="protein sequence ID" value="CAB1435631.1"/>
    <property type="molecule type" value="Genomic_DNA"/>
</dbReference>
<dbReference type="Proteomes" id="UP001153269">
    <property type="component" value="Unassembled WGS sequence"/>
</dbReference>
<protein>
    <submittedName>
        <fullName evidence="2">Uncharacterized protein</fullName>
    </submittedName>
</protein>
<feature type="compositionally biased region" description="Basic and acidic residues" evidence="1">
    <location>
        <begin position="89"/>
        <end position="111"/>
    </location>
</feature>
<comment type="caution">
    <text evidence="2">The sequence shown here is derived from an EMBL/GenBank/DDBJ whole genome shotgun (WGS) entry which is preliminary data.</text>
</comment>
<feature type="region of interest" description="Disordered" evidence="1">
    <location>
        <begin position="25"/>
        <end position="111"/>
    </location>
</feature>
<gene>
    <name evidence="2" type="ORF">PLEPLA_LOCUS23687</name>
</gene>
<evidence type="ECO:0000313" key="3">
    <source>
        <dbReference type="Proteomes" id="UP001153269"/>
    </source>
</evidence>
<name>A0A9N7UNB4_PLEPL</name>
<feature type="compositionally biased region" description="Polar residues" evidence="1">
    <location>
        <begin position="49"/>
        <end position="60"/>
    </location>
</feature>
<dbReference type="AlphaFoldDB" id="A0A9N7UNB4"/>
<evidence type="ECO:0000256" key="1">
    <source>
        <dbReference type="SAM" id="MobiDB-lite"/>
    </source>
</evidence>
<reference evidence="2" key="1">
    <citation type="submission" date="2020-03" db="EMBL/GenBank/DDBJ databases">
        <authorList>
            <person name="Weist P."/>
        </authorList>
    </citation>
    <scope>NUCLEOTIDE SEQUENCE</scope>
</reference>
<proteinExistence type="predicted"/>
<evidence type="ECO:0000313" key="2">
    <source>
        <dbReference type="EMBL" id="CAB1435631.1"/>
    </source>
</evidence>
<feature type="non-terminal residue" evidence="2">
    <location>
        <position position="111"/>
    </location>
</feature>
<feature type="compositionally biased region" description="Basic and acidic residues" evidence="1">
    <location>
        <begin position="38"/>
        <end position="48"/>
    </location>
</feature>
<accession>A0A9N7UNB4</accession>
<keyword evidence="3" id="KW-1185">Reference proteome</keyword>
<sequence length="111" mass="12102">SSTRVITSSIKGRITSHHWETTSLITGRSITAPITGDHTTESPHRADHQSNTGRITSPSLGGSPVHHWEDHHTEASLLPLTKPLTKRSSHTDRGSKAESELPPRHDHASLV</sequence>
<organism evidence="2 3">
    <name type="scientific">Pleuronectes platessa</name>
    <name type="common">European plaice</name>
    <dbReference type="NCBI Taxonomy" id="8262"/>
    <lineage>
        <taxon>Eukaryota</taxon>
        <taxon>Metazoa</taxon>
        <taxon>Chordata</taxon>
        <taxon>Craniata</taxon>
        <taxon>Vertebrata</taxon>
        <taxon>Euteleostomi</taxon>
        <taxon>Actinopterygii</taxon>
        <taxon>Neopterygii</taxon>
        <taxon>Teleostei</taxon>
        <taxon>Neoteleostei</taxon>
        <taxon>Acanthomorphata</taxon>
        <taxon>Carangaria</taxon>
        <taxon>Pleuronectiformes</taxon>
        <taxon>Pleuronectoidei</taxon>
        <taxon>Pleuronectidae</taxon>
        <taxon>Pleuronectes</taxon>
    </lineage>
</organism>